<dbReference type="EMBL" id="CP001800">
    <property type="protein sequence ID" value="ACX92895.1"/>
    <property type="molecule type" value="Genomic_DNA"/>
</dbReference>
<proteinExistence type="predicted"/>
<protein>
    <submittedName>
        <fullName evidence="1">Uncharacterized protein</fullName>
    </submittedName>
</protein>
<name>D0KPZ1_SACS9</name>
<gene>
    <name evidence="1" type="ordered locus">Ssol_2814</name>
</gene>
<dbReference type="KEGG" id="sol:Ssol_2814"/>
<reference evidence="1" key="1">
    <citation type="submission" date="2009-10" db="EMBL/GenBank/DDBJ databases">
        <title>Complete sequence of Sulfolobus solfataricus 98/2.</title>
        <authorList>
            <consortium name="US DOE Joint Genome Institute"/>
            <person name="Lucas S."/>
            <person name="Copeland A."/>
            <person name="Lapidus A."/>
            <person name="Glavina del Rio T."/>
            <person name="Tice H."/>
            <person name="Bruce D."/>
            <person name="Goodwin L."/>
            <person name="Pitluck S."/>
            <person name="Munk A.C."/>
            <person name="Brettin T."/>
            <person name="Detter J.C."/>
            <person name="Han C."/>
            <person name="Tapia R."/>
            <person name="Larimer F."/>
            <person name="Land M."/>
            <person name="Hauser L."/>
            <person name="Kyrpides N."/>
            <person name="Ovchinnikova G."/>
            <person name="Mead D."/>
        </authorList>
    </citation>
    <scope>NUCLEOTIDE SEQUENCE [LARGE SCALE GENOMIC DNA]</scope>
    <source>
        <strain evidence="1">98/2</strain>
    </source>
</reference>
<dbReference type="HOGENOM" id="CLU_3371431_0_0_2"/>
<dbReference type="AlphaFoldDB" id="D0KPZ1"/>
<evidence type="ECO:0000313" key="1">
    <source>
        <dbReference type="EMBL" id="ACX92895.1"/>
    </source>
</evidence>
<accession>D0KPZ1</accession>
<sequence>MILGVPYTAKADNLKLLSLDNRLKEIERELLYKI</sequence>
<organism evidence="1">
    <name type="scientific">Saccharolobus solfataricus (strain 98/2)</name>
    <name type="common">Sulfolobus solfataricus</name>
    <dbReference type="NCBI Taxonomy" id="555311"/>
    <lineage>
        <taxon>Archaea</taxon>
        <taxon>Thermoproteota</taxon>
        <taxon>Thermoprotei</taxon>
        <taxon>Sulfolobales</taxon>
        <taxon>Sulfolobaceae</taxon>
        <taxon>Saccharolobus</taxon>
    </lineage>
</organism>